<evidence type="ECO:0000256" key="4">
    <source>
        <dbReference type="ARBA" id="ARBA00022679"/>
    </source>
</evidence>
<dbReference type="PANTHER" id="PTHR11088:SF60">
    <property type="entry name" value="TRNA DIMETHYLALLYLTRANSFERASE"/>
    <property type="match status" value="1"/>
</dbReference>
<keyword evidence="5 10" id="KW-0819">tRNA processing</keyword>
<dbReference type="NCBIfam" id="TIGR00174">
    <property type="entry name" value="miaA"/>
    <property type="match status" value="1"/>
</dbReference>
<evidence type="ECO:0000256" key="1">
    <source>
        <dbReference type="ARBA" id="ARBA00001946"/>
    </source>
</evidence>
<evidence type="ECO:0000256" key="11">
    <source>
        <dbReference type="RuleBase" id="RU003783"/>
    </source>
</evidence>
<evidence type="ECO:0000313" key="15">
    <source>
        <dbReference type="Proteomes" id="UP000633619"/>
    </source>
</evidence>
<dbReference type="Proteomes" id="UP000633619">
    <property type="component" value="Unassembled WGS sequence"/>
</dbReference>
<dbReference type="AlphaFoldDB" id="A0A8I1DFE1"/>
<comment type="catalytic activity">
    <reaction evidence="9 10 11">
        <text>adenosine(37) in tRNA + dimethylallyl diphosphate = N(6)-dimethylallyladenosine(37) in tRNA + diphosphate</text>
        <dbReference type="Rhea" id="RHEA:26482"/>
        <dbReference type="Rhea" id="RHEA-COMP:10162"/>
        <dbReference type="Rhea" id="RHEA-COMP:10375"/>
        <dbReference type="ChEBI" id="CHEBI:33019"/>
        <dbReference type="ChEBI" id="CHEBI:57623"/>
        <dbReference type="ChEBI" id="CHEBI:74411"/>
        <dbReference type="ChEBI" id="CHEBI:74415"/>
        <dbReference type="EC" id="2.5.1.75"/>
    </reaction>
</comment>
<evidence type="ECO:0000313" key="14">
    <source>
        <dbReference type="EMBL" id="MBH8595994.1"/>
    </source>
</evidence>
<feature type="binding site" evidence="10">
    <location>
        <begin position="10"/>
        <end position="17"/>
    </location>
    <ligand>
        <name>ATP</name>
        <dbReference type="ChEBI" id="CHEBI:30616"/>
    </ligand>
</feature>
<proteinExistence type="inferred from homology"/>
<feature type="site" description="Interaction with substrate tRNA" evidence="10">
    <location>
        <position position="124"/>
    </location>
</feature>
<evidence type="ECO:0000256" key="6">
    <source>
        <dbReference type="ARBA" id="ARBA00022741"/>
    </source>
</evidence>
<dbReference type="FunFam" id="1.10.20.140:FF:000001">
    <property type="entry name" value="tRNA dimethylallyltransferase"/>
    <property type="match status" value="1"/>
</dbReference>
<keyword evidence="6 10" id="KW-0547">Nucleotide-binding</keyword>
<sequence>MKEKLVVIVGPTAVGKTGLSVRLAKRFHGEVISGDSMQVYRGMDIGTAKIMPEEMEGVPHHLIDILPPDRNFSVQEYQQLAREIITGINRRGHLPILVGGTGLYIEAVVHDYLMPHVKEDPMLREELHAFARREGNEALHRRLEEVDPVQAKKLHPNDLRRMIRALEVYHVTGKPFSELKGKGTSPYDVLWIGLTMPREQLYERINRRVDEMIQKGLVEEVKKLWEQGYGLHLTSMQAIGYKEIVSYLKNEITLDEAIHLIKRGSRKYAKRQLSWFRRLKEIHWFDVTNSQSFREIEELVAGKFPLARE</sequence>
<comment type="subunit">
    <text evidence="10">Monomer.</text>
</comment>
<comment type="caution">
    <text evidence="10">Lacks conserved residue(s) required for the propagation of feature annotation.</text>
</comment>
<evidence type="ECO:0000256" key="9">
    <source>
        <dbReference type="ARBA" id="ARBA00049563"/>
    </source>
</evidence>
<evidence type="ECO:0000256" key="13">
    <source>
        <dbReference type="RuleBase" id="RU003785"/>
    </source>
</evidence>
<dbReference type="GO" id="GO:0005524">
    <property type="term" value="F:ATP binding"/>
    <property type="evidence" value="ECO:0007669"/>
    <property type="project" value="UniProtKB-UniRule"/>
</dbReference>
<dbReference type="GO" id="GO:0006400">
    <property type="term" value="P:tRNA modification"/>
    <property type="evidence" value="ECO:0007669"/>
    <property type="project" value="TreeGrafter"/>
</dbReference>
<evidence type="ECO:0000256" key="10">
    <source>
        <dbReference type="HAMAP-Rule" id="MF_00185"/>
    </source>
</evidence>
<evidence type="ECO:0000256" key="12">
    <source>
        <dbReference type="RuleBase" id="RU003784"/>
    </source>
</evidence>
<evidence type="ECO:0000256" key="3">
    <source>
        <dbReference type="ARBA" id="ARBA00005842"/>
    </source>
</evidence>
<comment type="function">
    <text evidence="2 10 12">Catalyzes the transfer of a dimethylallyl group onto the adenine at position 37 in tRNAs that read codons beginning with uridine, leading to the formation of N6-(dimethylallyl)adenosine (i(6)A).</text>
</comment>
<feature type="site" description="Interaction with substrate tRNA" evidence="10">
    <location>
        <position position="101"/>
    </location>
</feature>
<accession>A0A8I1DFE1</accession>
<evidence type="ECO:0000256" key="7">
    <source>
        <dbReference type="ARBA" id="ARBA00022840"/>
    </source>
</evidence>
<dbReference type="Pfam" id="PF01715">
    <property type="entry name" value="IPPT"/>
    <property type="match status" value="1"/>
</dbReference>
<keyword evidence="7 10" id="KW-0067">ATP-binding</keyword>
<dbReference type="SUPFAM" id="SSF52540">
    <property type="entry name" value="P-loop containing nucleoside triphosphate hydrolases"/>
    <property type="match status" value="1"/>
</dbReference>
<comment type="caution">
    <text evidence="14">The sequence shown here is derived from an EMBL/GenBank/DDBJ whole genome shotgun (WGS) entry which is preliminary data.</text>
</comment>
<keyword evidence="15" id="KW-1185">Reference proteome</keyword>
<dbReference type="HAMAP" id="MF_00185">
    <property type="entry name" value="IPP_trans"/>
    <property type="match status" value="1"/>
</dbReference>
<dbReference type="GO" id="GO:0052381">
    <property type="term" value="F:tRNA dimethylallyltransferase activity"/>
    <property type="evidence" value="ECO:0007669"/>
    <property type="project" value="UniProtKB-UniRule"/>
</dbReference>
<dbReference type="InterPro" id="IPR027417">
    <property type="entry name" value="P-loop_NTPase"/>
</dbReference>
<comment type="cofactor">
    <cofactor evidence="1 10">
        <name>Mg(2+)</name>
        <dbReference type="ChEBI" id="CHEBI:18420"/>
    </cofactor>
</comment>
<evidence type="ECO:0000256" key="2">
    <source>
        <dbReference type="ARBA" id="ARBA00003213"/>
    </source>
</evidence>
<feature type="region of interest" description="Interaction with substrate tRNA" evidence="10">
    <location>
        <begin position="35"/>
        <end position="38"/>
    </location>
</feature>
<gene>
    <name evidence="10 14" type="primary">miaA</name>
    <name evidence="14" type="ORF">I8U20_11705</name>
</gene>
<dbReference type="Gene3D" id="1.10.20.140">
    <property type="match status" value="1"/>
</dbReference>
<organism evidence="14 15">
    <name type="scientific">Thermoactinomyces intermedius</name>
    <dbReference type="NCBI Taxonomy" id="2024"/>
    <lineage>
        <taxon>Bacteria</taxon>
        <taxon>Bacillati</taxon>
        <taxon>Bacillota</taxon>
        <taxon>Bacilli</taxon>
        <taxon>Bacillales</taxon>
        <taxon>Thermoactinomycetaceae</taxon>
        <taxon>Thermoactinomyces</taxon>
    </lineage>
</organism>
<dbReference type="Gene3D" id="3.40.50.300">
    <property type="entry name" value="P-loop containing nucleotide triphosphate hydrolases"/>
    <property type="match status" value="1"/>
</dbReference>
<reference evidence="14 15" key="1">
    <citation type="submission" date="2020-12" db="EMBL/GenBank/DDBJ databases">
        <title>WGS of Thermoactinomyces spp.</title>
        <authorList>
            <person name="Cheng K."/>
        </authorList>
    </citation>
    <scope>NUCLEOTIDE SEQUENCE [LARGE SCALE GENOMIC DNA]</scope>
    <source>
        <strain evidence="15">CICC 10671\DSM 43846</strain>
    </source>
</reference>
<dbReference type="InterPro" id="IPR039657">
    <property type="entry name" value="Dimethylallyltransferase"/>
</dbReference>
<protein>
    <recommendedName>
        <fullName evidence="10">tRNA dimethylallyltransferase</fullName>
        <ecNumber evidence="10">2.5.1.75</ecNumber>
    </recommendedName>
    <alternativeName>
        <fullName evidence="10">Dimethylallyl diphosphate:tRNA dimethylallyltransferase</fullName>
        <shortName evidence="10">DMAPP:tRNA dimethylallyltransferase</shortName>
        <shortName evidence="10">DMATase</shortName>
    </alternativeName>
    <alternativeName>
        <fullName evidence="10">Isopentenyl-diphosphate:tRNA isopentenyltransferase</fullName>
        <shortName evidence="10">IPP transferase</shortName>
        <shortName evidence="10">IPPT</shortName>
        <shortName evidence="10">IPTase</shortName>
    </alternativeName>
</protein>
<dbReference type="EC" id="2.5.1.75" evidence="10"/>
<feature type="binding site" evidence="10">
    <location>
        <begin position="12"/>
        <end position="17"/>
    </location>
    <ligand>
        <name>substrate</name>
    </ligand>
</feature>
<dbReference type="EMBL" id="JAECVW010000008">
    <property type="protein sequence ID" value="MBH8595994.1"/>
    <property type="molecule type" value="Genomic_DNA"/>
</dbReference>
<dbReference type="InterPro" id="IPR018022">
    <property type="entry name" value="IPT"/>
</dbReference>
<evidence type="ECO:0000256" key="5">
    <source>
        <dbReference type="ARBA" id="ARBA00022694"/>
    </source>
</evidence>
<dbReference type="RefSeq" id="WP_181732585.1">
    <property type="nucleotide sequence ID" value="NZ_JACEIR010000009.1"/>
</dbReference>
<keyword evidence="8 10" id="KW-0460">Magnesium</keyword>
<evidence type="ECO:0000256" key="8">
    <source>
        <dbReference type="ARBA" id="ARBA00022842"/>
    </source>
</evidence>
<name>A0A8I1DFE1_THEIN</name>
<dbReference type="PANTHER" id="PTHR11088">
    <property type="entry name" value="TRNA DIMETHYLALLYLTRANSFERASE"/>
    <property type="match status" value="1"/>
</dbReference>
<keyword evidence="4 10" id="KW-0808">Transferase</keyword>
<comment type="similarity">
    <text evidence="3 10 13">Belongs to the IPP transferase family.</text>
</comment>